<protein>
    <submittedName>
        <fullName evidence="2">Uncharacterized protein</fullName>
    </submittedName>
</protein>
<proteinExistence type="predicted"/>
<evidence type="ECO:0000313" key="3">
    <source>
        <dbReference type="Proteomes" id="UP001218218"/>
    </source>
</evidence>
<feature type="signal peptide" evidence="1">
    <location>
        <begin position="1"/>
        <end position="19"/>
    </location>
</feature>
<keyword evidence="3" id="KW-1185">Reference proteome</keyword>
<dbReference type="Proteomes" id="UP001218218">
    <property type="component" value="Unassembled WGS sequence"/>
</dbReference>
<name>A0AAD7ASM1_9AGAR</name>
<dbReference type="EMBL" id="JARIHO010000002">
    <property type="protein sequence ID" value="KAJ7366820.1"/>
    <property type="molecule type" value="Genomic_DNA"/>
</dbReference>
<keyword evidence="1" id="KW-0732">Signal</keyword>
<evidence type="ECO:0000313" key="2">
    <source>
        <dbReference type="EMBL" id="KAJ7366820.1"/>
    </source>
</evidence>
<sequence>MFFVSFGLLILAAVSVAMPAPPSDVKLWTGEEALTAGLLKVIPASPEGLASMIYSVDIALGPSPRGVYSNGIFLWNSSFPGGAPNPVTGYQPGTFAQTFFFCVDFTTRDTFFNDQAGSFFVATDTSCNLYINGGCSGTAMLDVPRGNFFTLTGAFNKSITSFACEWQP</sequence>
<comment type="caution">
    <text evidence="2">The sequence shown here is derived from an EMBL/GenBank/DDBJ whole genome shotgun (WGS) entry which is preliminary data.</text>
</comment>
<gene>
    <name evidence="2" type="ORF">DFH08DRAFT_176719</name>
</gene>
<organism evidence="2 3">
    <name type="scientific">Mycena albidolilacea</name>
    <dbReference type="NCBI Taxonomy" id="1033008"/>
    <lineage>
        <taxon>Eukaryota</taxon>
        <taxon>Fungi</taxon>
        <taxon>Dikarya</taxon>
        <taxon>Basidiomycota</taxon>
        <taxon>Agaricomycotina</taxon>
        <taxon>Agaricomycetes</taxon>
        <taxon>Agaricomycetidae</taxon>
        <taxon>Agaricales</taxon>
        <taxon>Marasmiineae</taxon>
        <taxon>Mycenaceae</taxon>
        <taxon>Mycena</taxon>
    </lineage>
</organism>
<reference evidence="2" key="1">
    <citation type="submission" date="2023-03" db="EMBL/GenBank/DDBJ databases">
        <title>Massive genome expansion in bonnet fungi (Mycena s.s.) driven by repeated elements and novel gene families across ecological guilds.</title>
        <authorList>
            <consortium name="Lawrence Berkeley National Laboratory"/>
            <person name="Harder C.B."/>
            <person name="Miyauchi S."/>
            <person name="Viragh M."/>
            <person name="Kuo A."/>
            <person name="Thoen E."/>
            <person name="Andreopoulos B."/>
            <person name="Lu D."/>
            <person name="Skrede I."/>
            <person name="Drula E."/>
            <person name="Henrissat B."/>
            <person name="Morin E."/>
            <person name="Kohler A."/>
            <person name="Barry K."/>
            <person name="LaButti K."/>
            <person name="Morin E."/>
            <person name="Salamov A."/>
            <person name="Lipzen A."/>
            <person name="Mereny Z."/>
            <person name="Hegedus B."/>
            <person name="Baldrian P."/>
            <person name="Stursova M."/>
            <person name="Weitz H."/>
            <person name="Taylor A."/>
            <person name="Grigoriev I.V."/>
            <person name="Nagy L.G."/>
            <person name="Martin F."/>
            <person name="Kauserud H."/>
        </authorList>
    </citation>
    <scope>NUCLEOTIDE SEQUENCE</scope>
    <source>
        <strain evidence="2">CBHHK002</strain>
    </source>
</reference>
<dbReference type="AlphaFoldDB" id="A0AAD7ASM1"/>
<feature type="chain" id="PRO_5041991542" evidence="1">
    <location>
        <begin position="20"/>
        <end position="168"/>
    </location>
</feature>
<evidence type="ECO:0000256" key="1">
    <source>
        <dbReference type="SAM" id="SignalP"/>
    </source>
</evidence>
<accession>A0AAD7ASM1</accession>